<evidence type="ECO:0000259" key="9">
    <source>
        <dbReference type="PROSITE" id="PS51529"/>
    </source>
</evidence>
<feature type="signal peptide" evidence="8">
    <location>
        <begin position="1"/>
        <end position="19"/>
    </location>
</feature>
<feature type="compositionally biased region" description="Pro residues" evidence="7">
    <location>
        <begin position="320"/>
        <end position="333"/>
    </location>
</feature>
<dbReference type="InterPro" id="IPR046350">
    <property type="entry name" value="Cystatin_sf"/>
</dbReference>
<dbReference type="CTD" id="569558"/>
<sequence>MKRVLVLVLLSSAVLLCSCFPGFESVTCSEDSGNATAHLAMHHINEHHDHGYKFRLNEIQGNKVEKVGEGCDVTLQLDLLETVCHTVNPKNFEDCEIREEINQQVMANCTVMVTVGTGDAKITKYECDTQQVKSNVEMIRICPDCPILIPLNSPEGLKSVNEAVKEFNKNNSNQHYYTLQEVGRIRSGYMMMAGMSYYAEFALVETNCPMGSRIIPEACKPLCPDRARHAFCRSSYSSGNGLHSVECEFYPPLNTTALGPGEQEPICRHSPIPYGRPPYASGEGHPPHAGDGGHPPHAGDGGHPPHARGKGHSPHAGSGGPPPHAGSGGPPPHAGRERVHPLQPFHPCHGFLTNSNPALHPICPWPHPGPRPNPKPSQS</sequence>
<feature type="compositionally biased region" description="Pro residues" evidence="7">
    <location>
        <begin position="363"/>
        <end position="379"/>
    </location>
</feature>
<dbReference type="GO" id="GO:0031012">
    <property type="term" value="C:extracellular matrix"/>
    <property type="evidence" value="ECO:0007669"/>
    <property type="project" value="TreeGrafter"/>
</dbReference>
<dbReference type="Gene3D" id="3.10.450.10">
    <property type="match status" value="2"/>
</dbReference>
<dbReference type="SUPFAM" id="SSF54403">
    <property type="entry name" value="Cystatin/monellin"/>
    <property type="match status" value="2"/>
</dbReference>
<dbReference type="PROSITE" id="PS51529">
    <property type="entry name" value="CYSTATIN_FETUIN_A"/>
    <property type="match status" value="1"/>
</dbReference>
<organism evidence="10 11">
    <name type="scientific">Lates calcarifer</name>
    <name type="common">Barramundi</name>
    <name type="synonym">Holocentrus calcarifer</name>
    <dbReference type="NCBI Taxonomy" id="8187"/>
    <lineage>
        <taxon>Eukaryota</taxon>
        <taxon>Metazoa</taxon>
        <taxon>Chordata</taxon>
        <taxon>Craniata</taxon>
        <taxon>Vertebrata</taxon>
        <taxon>Euteleostomi</taxon>
        <taxon>Actinopterygii</taxon>
        <taxon>Neopterygii</taxon>
        <taxon>Teleostei</taxon>
        <taxon>Neoteleostei</taxon>
        <taxon>Acanthomorphata</taxon>
        <taxon>Carangaria</taxon>
        <taxon>Carangaria incertae sedis</taxon>
        <taxon>Centropomidae</taxon>
        <taxon>Lates</taxon>
    </lineage>
</organism>
<feature type="chain" id="PRO_5042560775" evidence="8">
    <location>
        <begin position="20"/>
        <end position="379"/>
    </location>
</feature>
<dbReference type="InterPro" id="IPR050735">
    <property type="entry name" value="Kininogen_Fetuin_HRG"/>
</dbReference>
<evidence type="ECO:0000313" key="10">
    <source>
        <dbReference type="Proteomes" id="UP000694890"/>
    </source>
</evidence>
<evidence type="ECO:0000256" key="5">
    <source>
        <dbReference type="ARBA" id="ARBA00023157"/>
    </source>
</evidence>
<dbReference type="PROSITE" id="PS51257">
    <property type="entry name" value="PROKAR_LIPOPROTEIN"/>
    <property type="match status" value="1"/>
</dbReference>
<dbReference type="InterPro" id="IPR000010">
    <property type="entry name" value="Cystatin_dom"/>
</dbReference>
<evidence type="ECO:0000256" key="6">
    <source>
        <dbReference type="ARBA" id="ARBA00023180"/>
    </source>
</evidence>
<evidence type="ECO:0000313" key="11">
    <source>
        <dbReference type="RefSeq" id="XP_050933105.1"/>
    </source>
</evidence>
<keyword evidence="4" id="KW-0677">Repeat</keyword>
<proteinExistence type="predicted"/>
<dbReference type="GO" id="GO:0072562">
    <property type="term" value="C:blood microparticle"/>
    <property type="evidence" value="ECO:0007669"/>
    <property type="project" value="TreeGrafter"/>
</dbReference>
<feature type="domain" description="Cystatin fetuin-A-type" evidence="9">
    <location>
        <begin position="140"/>
        <end position="254"/>
    </location>
</feature>
<dbReference type="AlphaFoldDB" id="A0AAJ8DVY3"/>
<dbReference type="PANTHER" id="PTHR13814:SF6">
    <property type="entry name" value="ALPHA-2-HS-GLYCOPROTEIN"/>
    <property type="match status" value="1"/>
</dbReference>
<evidence type="ECO:0000256" key="4">
    <source>
        <dbReference type="ARBA" id="ARBA00022737"/>
    </source>
</evidence>
<evidence type="ECO:0000256" key="7">
    <source>
        <dbReference type="SAM" id="MobiDB-lite"/>
    </source>
</evidence>
<reference evidence="11" key="1">
    <citation type="submission" date="2025-08" db="UniProtKB">
        <authorList>
            <consortium name="RefSeq"/>
        </authorList>
    </citation>
    <scope>IDENTIFICATION</scope>
    <source>
        <tissue evidence="11">Brain</tissue>
    </source>
</reference>
<dbReference type="SMART" id="SM00043">
    <property type="entry name" value="CY"/>
    <property type="match status" value="2"/>
</dbReference>
<evidence type="ECO:0000256" key="2">
    <source>
        <dbReference type="ARBA" id="ARBA00022525"/>
    </source>
</evidence>
<accession>A0AAJ8DVY3</accession>
<protein>
    <submittedName>
        <fullName evidence="11">Alpha-2-HS-glycoprotein 1 isoform X1</fullName>
    </submittedName>
</protein>
<evidence type="ECO:0000256" key="8">
    <source>
        <dbReference type="SAM" id="SignalP"/>
    </source>
</evidence>
<dbReference type="InterPro" id="IPR025760">
    <property type="entry name" value="Cystatin_Fetuin_A"/>
</dbReference>
<keyword evidence="2" id="KW-0964">Secreted</keyword>
<evidence type="ECO:0000256" key="1">
    <source>
        <dbReference type="ARBA" id="ARBA00004613"/>
    </source>
</evidence>
<name>A0AAJ8DVY3_LATCA</name>
<dbReference type="KEGG" id="lcf:108900693"/>
<dbReference type="RefSeq" id="XP_050933105.1">
    <property type="nucleotide sequence ID" value="XM_051077148.1"/>
</dbReference>
<dbReference type="PANTHER" id="PTHR13814">
    <property type="entry name" value="FETUIN"/>
    <property type="match status" value="1"/>
</dbReference>
<dbReference type="CDD" id="cd00042">
    <property type="entry name" value="CY"/>
    <property type="match status" value="1"/>
</dbReference>
<keyword evidence="5" id="KW-1015">Disulfide bond</keyword>
<feature type="region of interest" description="Disordered" evidence="7">
    <location>
        <begin position="261"/>
        <end position="379"/>
    </location>
</feature>
<dbReference type="Proteomes" id="UP000694890">
    <property type="component" value="Linkage group LG17"/>
</dbReference>
<keyword evidence="6" id="KW-0325">Glycoprotein</keyword>
<evidence type="ECO:0000256" key="3">
    <source>
        <dbReference type="ARBA" id="ARBA00022729"/>
    </source>
</evidence>
<comment type="subcellular location">
    <subcellularLocation>
        <location evidence="1">Secreted</location>
    </subcellularLocation>
</comment>
<keyword evidence="3 8" id="KW-0732">Signal</keyword>
<gene>
    <name evidence="11" type="primary">ahsg1</name>
</gene>
<dbReference type="GeneID" id="108900693"/>
<dbReference type="Pfam" id="PF00031">
    <property type="entry name" value="Cystatin"/>
    <property type="match status" value="1"/>
</dbReference>
<dbReference type="GO" id="GO:0004869">
    <property type="term" value="F:cysteine-type endopeptidase inhibitor activity"/>
    <property type="evidence" value="ECO:0007669"/>
    <property type="project" value="InterPro"/>
</dbReference>